<organism evidence="15 16">
    <name type="scientific">Coccomyxa viridis</name>
    <dbReference type="NCBI Taxonomy" id="1274662"/>
    <lineage>
        <taxon>Eukaryota</taxon>
        <taxon>Viridiplantae</taxon>
        <taxon>Chlorophyta</taxon>
        <taxon>core chlorophytes</taxon>
        <taxon>Trebouxiophyceae</taxon>
        <taxon>Trebouxiophyceae incertae sedis</taxon>
        <taxon>Coccomyxaceae</taxon>
        <taxon>Coccomyxa</taxon>
    </lineage>
</organism>
<feature type="transmembrane region" description="Helical" evidence="13">
    <location>
        <begin position="670"/>
        <end position="691"/>
    </location>
</feature>
<feature type="transmembrane region" description="Helical" evidence="13">
    <location>
        <begin position="426"/>
        <end position="449"/>
    </location>
</feature>
<comment type="caution">
    <text evidence="15">The sequence shown here is derived from an EMBL/GenBank/DDBJ whole genome shotgun (WGS) entry which is preliminary data.</text>
</comment>
<keyword evidence="10 13" id="KW-0472">Membrane</keyword>
<comment type="pathway">
    <text evidence="3">Lipid metabolism.</text>
</comment>
<evidence type="ECO:0000256" key="12">
    <source>
        <dbReference type="SAM" id="MobiDB-lite"/>
    </source>
</evidence>
<evidence type="ECO:0000256" key="2">
    <source>
        <dbReference type="ARBA" id="ARBA00004771"/>
    </source>
</evidence>
<keyword evidence="7 13" id="KW-0812">Transmembrane</keyword>
<keyword evidence="6" id="KW-0808">Transferase</keyword>
<reference evidence="15 16" key="1">
    <citation type="submission" date="2024-06" db="EMBL/GenBank/DDBJ databases">
        <authorList>
            <person name="Kraege A."/>
            <person name="Thomma B."/>
        </authorList>
    </citation>
    <scope>NUCLEOTIDE SEQUENCE [LARGE SCALE GENOMIC DNA]</scope>
</reference>
<evidence type="ECO:0000313" key="16">
    <source>
        <dbReference type="Proteomes" id="UP001497392"/>
    </source>
</evidence>
<comment type="subcellular location">
    <subcellularLocation>
        <location evidence="1">Endoplasmic reticulum membrane</location>
        <topology evidence="1">Multi-pass membrane protein</topology>
    </subcellularLocation>
</comment>
<protein>
    <recommendedName>
        <fullName evidence="5">diacylglycerol O-acyltransferase</fullName>
        <ecNumber evidence="5">2.3.1.20</ecNumber>
    </recommendedName>
</protein>
<dbReference type="InterPro" id="IPR001849">
    <property type="entry name" value="PH_domain"/>
</dbReference>
<evidence type="ECO:0000256" key="4">
    <source>
        <dbReference type="ARBA" id="ARBA00009010"/>
    </source>
</evidence>
<gene>
    <name evidence="15" type="primary">g13536</name>
    <name evidence="15" type="ORF">VP750_LOCUS11985</name>
</gene>
<feature type="transmembrane region" description="Helical" evidence="13">
    <location>
        <begin position="575"/>
        <end position="594"/>
    </location>
</feature>
<evidence type="ECO:0000256" key="11">
    <source>
        <dbReference type="ARBA" id="ARBA00023315"/>
    </source>
</evidence>
<accession>A0ABP1GHP2</accession>
<dbReference type="InterPro" id="IPR014371">
    <property type="entry name" value="Oat_ACAT_DAG_ARE"/>
</dbReference>
<evidence type="ECO:0000313" key="15">
    <source>
        <dbReference type="EMBL" id="CAL5230079.1"/>
    </source>
</evidence>
<feature type="transmembrane region" description="Helical" evidence="13">
    <location>
        <begin position="294"/>
        <end position="313"/>
    </location>
</feature>
<dbReference type="Gene3D" id="2.30.29.30">
    <property type="entry name" value="Pleckstrin-homology domain (PH domain)/Phosphotyrosine-binding domain (PTB)"/>
    <property type="match status" value="1"/>
</dbReference>
<evidence type="ECO:0000256" key="13">
    <source>
        <dbReference type="SAM" id="Phobius"/>
    </source>
</evidence>
<feature type="transmembrane region" description="Helical" evidence="13">
    <location>
        <begin position="339"/>
        <end position="357"/>
    </location>
</feature>
<evidence type="ECO:0000259" key="14">
    <source>
        <dbReference type="SMART" id="SM00233"/>
    </source>
</evidence>
<evidence type="ECO:0000256" key="10">
    <source>
        <dbReference type="ARBA" id="ARBA00023136"/>
    </source>
</evidence>
<feature type="transmembrane region" description="Helical" evidence="13">
    <location>
        <begin position="522"/>
        <end position="544"/>
    </location>
</feature>
<evidence type="ECO:0000256" key="8">
    <source>
        <dbReference type="ARBA" id="ARBA00022824"/>
    </source>
</evidence>
<evidence type="ECO:0000256" key="7">
    <source>
        <dbReference type="ARBA" id="ARBA00022692"/>
    </source>
</evidence>
<dbReference type="PANTHER" id="PTHR10408:SF7">
    <property type="entry name" value="DIACYLGLYCEROL O-ACYLTRANSFERASE 1"/>
    <property type="match status" value="1"/>
</dbReference>
<dbReference type="PANTHER" id="PTHR10408">
    <property type="entry name" value="STEROL O-ACYLTRANSFERASE"/>
    <property type="match status" value="1"/>
</dbReference>
<dbReference type="SUPFAM" id="SSF50729">
    <property type="entry name" value="PH domain-like"/>
    <property type="match status" value="1"/>
</dbReference>
<name>A0ABP1GHP2_9CHLO</name>
<keyword evidence="9 13" id="KW-1133">Transmembrane helix</keyword>
<keyword evidence="16" id="KW-1185">Reference proteome</keyword>
<dbReference type="InterPro" id="IPR004299">
    <property type="entry name" value="MBOAT_fam"/>
</dbReference>
<feature type="compositionally biased region" description="Polar residues" evidence="12">
    <location>
        <begin position="171"/>
        <end position="181"/>
    </location>
</feature>
<comment type="similarity">
    <text evidence="4">Belongs to the membrane-bound acyltransferase family. Sterol o-acyltransferase subfamily.</text>
</comment>
<dbReference type="SMART" id="SM00233">
    <property type="entry name" value="PH"/>
    <property type="match status" value="1"/>
</dbReference>
<proteinExistence type="inferred from homology"/>
<feature type="transmembrane region" description="Helical" evidence="13">
    <location>
        <begin position="703"/>
        <end position="724"/>
    </location>
</feature>
<feature type="transmembrane region" description="Helical" evidence="13">
    <location>
        <begin position="398"/>
        <end position="420"/>
    </location>
</feature>
<feature type="transmembrane region" description="Helical" evidence="13">
    <location>
        <begin position="645"/>
        <end position="664"/>
    </location>
</feature>
<feature type="domain" description="PH" evidence="14">
    <location>
        <begin position="46"/>
        <end position="152"/>
    </location>
</feature>
<feature type="compositionally biased region" description="Low complexity" evidence="12">
    <location>
        <begin position="250"/>
        <end position="260"/>
    </location>
</feature>
<evidence type="ECO:0000256" key="9">
    <source>
        <dbReference type="ARBA" id="ARBA00022989"/>
    </source>
</evidence>
<evidence type="ECO:0000256" key="6">
    <source>
        <dbReference type="ARBA" id="ARBA00022679"/>
    </source>
</evidence>
<dbReference type="EC" id="2.3.1.20" evidence="5"/>
<evidence type="ECO:0000256" key="3">
    <source>
        <dbReference type="ARBA" id="ARBA00005189"/>
    </source>
</evidence>
<evidence type="ECO:0000256" key="5">
    <source>
        <dbReference type="ARBA" id="ARBA00013244"/>
    </source>
</evidence>
<feature type="region of interest" description="Disordered" evidence="12">
    <location>
        <begin position="171"/>
        <end position="274"/>
    </location>
</feature>
<dbReference type="InterPro" id="IPR011993">
    <property type="entry name" value="PH-like_dom_sf"/>
</dbReference>
<sequence length="739" mass="82634">MTNGDGTSVLSRNGQNGEIATMRSKMTHVMEENQLLLRTIEKNFRVDISGYLFLYEALAAGWLSSPWVRHYVSLTGTLLSYAKTPKNIESPVTPCTRVSVEGCVVEVEGIVKGRLCFTVMDREGLHIARLGSADLNFAQLWIKELVKVGCDVRYLNDSYRLNGLKATATQQAISRPGTTSGAGRALDGTARAAGPPSRVSSGVPAVEADDSSDGSSSAITTESWREKHAPKPSGRGAQKTYTSDSGVSDAGTSTAGATGKAAKKRDFMTGSTTVHSEVRPSMLSSARLAFTQQYGLLILLTIIVITTNLRLIVENILKYGVLTRPQAWVLALVPRSNPLLLLAWVAMAACILMAWVIENIGCNRLKAERKGSTARRKRDLRPSDARRLAVQMRYATEWALFILNLANTSAVLLVPCGLVMAMRADIIPGFLVTISAVILWLKLVSYAHCNYDLRCKKRAADVDRKAMPSEPVILEEGAIQAGSTLAYPGNLTMRNLADFITLPTLVYQMAYPRTKEIRWRWLLMKLVELLMCTGLQLIIVEQYIQPTIANGLTPWKELQWPKLIERVLKLSLPTVYGWLIMFYSVFHLLLNIIAELTGFEDREFYKGWWNAGDVAEYWRLWNMPVHKWLLRHVYYPCMRLGMGKWWAGTVVFAISAAFHELLIGLPLHMITFWAFIGLMCQVPLMGATSHLRKKCNSAIVGNFIFWTTFCVLGQPICIMMYYYAWVLENRPDWLPPDKK</sequence>
<dbReference type="EMBL" id="CAXHTA020000021">
    <property type="protein sequence ID" value="CAL5230079.1"/>
    <property type="molecule type" value="Genomic_DNA"/>
</dbReference>
<dbReference type="Proteomes" id="UP001497392">
    <property type="component" value="Unassembled WGS sequence"/>
</dbReference>
<keyword evidence="11" id="KW-0012">Acyltransferase</keyword>
<dbReference type="Pfam" id="PF03062">
    <property type="entry name" value="MBOAT"/>
    <property type="match status" value="1"/>
</dbReference>
<comment type="pathway">
    <text evidence="2">Glycerolipid metabolism; triacylglycerol biosynthesis.</text>
</comment>
<keyword evidence="8" id="KW-0256">Endoplasmic reticulum</keyword>
<evidence type="ECO:0000256" key="1">
    <source>
        <dbReference type="ARBA" id="ARBA00004477"/>
    </source>
</evidence>